<dbReference type="GeneID" id="54287055"/>
<feature type="domain" description="Catalase core" evidence="9">
    <location>
        <begin position="10"/>
        <end position="399"/>
    </location>
</feature>
<feature type="region of interest" description="Disordered" evidence="8">
    <location>
        <begin position="1"/>
        <end position="25"/>
    </location>
</feature>
<keyword evidence="4" id="KW-0376">Hydrogen peroxide</keyword>
<dbReference type="PIRSF" id="PIRSF038928">
    <property type="entry name" value="Catalase_clade1-3"/>
    <property type="match status" value="1"/>
</dbReference>
<evidence type="ECO:0000313" key="10">
    <source>
        <dbReference type="EMBL" id="KAF2008858.1"/>
    </source>
</evidence>
<dbReference type="InterPro" id="IPR011614">
    <property type="entry name" value="Catalase_core"/>
</dbReference>
<feature type="active site" evidence="5">
    <location>
        <position position="134"/>
    </location>
</feature>
<keyword evidence="3" id="KW-0017">Alkaloid metabolism</keyword>
<keyword evidence="4" id="KW-0560">Oxidoreductase</keyword>
<comment type="similarity">
    <text evidence="2">Belongs to the catalase family.</text>
</comment>
<comment type="cofactor">
    <cofactor evidence="6">
        <name>heme</name>
        <dbReference type="ChEBI" id="CHEBI:30413"/>
    </cofactor>
</comment>
<comment type="function">
    <text evidence="7">Catalyzes the degradation of hydrogen peroxide (H(2)O(2)) generated by peroxisomal oxidases to water and oxygen, thereby protecting cells from the toxic effects of hydrogen peroxide.</text>
</comment>
<evidence type="ECO:0000256" key="2">
    <source>
        <dbReference type="ARBA" id="ARBA00005329"/>
    </source>
</evidence>
<dbReference type="GO" id="GO:0004096">
    <property type="term" value="F:catalase activity"/>
    <property type="evidence" value="ECO:0007669"/>
    <property type="project" value="InterPro"/>
</dbReference>
<dbReference type="InterPro" id="IPR002226">
    <property type="entry name" value="Catalase_haem_BS"/>
</dbReference>
<evidence type="ECO:0000256" key="7">
    <source>
        <dbReference type="RuleBase" id="RU004142"/>
    </source>
</evidence>
<dbReference type="OrthoDB" id="6880011at2759"/>
<dbReference type="SMART" id="SM01060">
    <property type="entry name" value="Catalase"/>
    <property type="match status" value="1"/>
</dbReference>
<proteinExistence type="inferred from homology"/>
<feature type="compositionally biased region" description="Polar residues" evidence="8">
    <location>
        <begin position="1"/>
        <end position="16"/>
    </location>
</feature>
<keyword evidence="11" id="KW-1185">Reference proteome</keyword>
<dbReference type="PRINTS" id="PR00067">
    <property type="entry name" value="CATALASE"/>
</dbReference>
<dbReference type="InterPro" id="IPR024708">
    <property type="entry name" value="Catalase_AS"/>
</dbReference>
<dbReference type="PROSITE" id="PS00437">
    <property type="entry name" value="CATALASE_1"/>
    <property type="match status" value="1"/>
</dbReference>
<gene>
    <name evidence="10" type="ORF">BU24DRAFT_429138</name>
</gene>
<name>A0A6A5X7D4_9PLEO</name>
<dbReference type="SUPFAM" id="SSF56634">
    <property type="entry name" value="Heme-dependent catalase-like"/>
    <property type="match status" value="1"/>
</dbReference>
<comment type="pathway">
    <text evidence="1">Alkaloid biosynthesis.</text>
</comment>
<dbReference type="Pfam" id="PF00199">
    <property type="entry name" value="Catalase"/>
    <property type="match status" value="1"/>
</dbReference>
<dbReference type="PROSITE" id="PS00438">
    <property type="entry name" value="CATALASE_2"/>
    <property type="match status" value="1"/>
</dbReference>
<dbReference type="GO" id="GO:0005777">
    <property type="term" value="C:peroxisome"/>
    <property type="evidence" value="ECO:0007669"/>
    <property type="project" value="TreeGrafter"/>
</dbReference>
<evidence type="ECO:0000313" key="11">
    <source>
        <dbReference type="Proteomes" id="UP000799778"/>
    </source>
</evidence>
<evidence type="ECO:0000256" key="8">
    <source>
        <dbReference type="SAM" id="MobiDB-lite"/>
    </source>
</evidence>
<keyword evidence="4" id="KW-0575">Peroxidase</keyword>
<keyword evidence="6" id="KW-0349">Heme</keyword>
<feature type="binding site" description="axial binding residue" evidence="6">
    <location>
        <position position="344"/>
    </location>
    <ligand>
        <name>heme</name>
        <dbReference type="ChEBI" id="CHEBI:30413"/>
    </ligand>
    <ligandPart>
        <name>Fe</name>
        <dbReference type="ChEBI" id="CHEBI:18248"/>
    </ligandPart>
</feature>
<dbReference type="InterPro" id="IPR018028">
    <property type="entry name" value="Catalase"/>
</dbReference>
<dbReference type="InterPro" id="IPR024711">
    <property type="entry name" value="Catalase_clade1/3"/>
</dbReference>
<organism evidence="10 11">
    <name type="scientific">Aaosphaeria arxii CBS 175.79</name>
    <dbReference type="NCBI Taxonomy" id="1450172"/>
    <lineage>
        <taxon>Eukaryota</taxon>
        <taxon>Fungi</taxon>
        <taxon>Dikarya</taxon>
        <taxon>Ascomycota</taxon>
        <taxon>Pezizomycotina</taxon>
        <taxon>Dothideomycetes</taxon>
        <taxon>Pleosporomycetidae</taxon>
        <taxon>Pleosporales</taxon>
        <taxon>Pleosporales incertae sedis</taxon>
        <taxon>Aaosphaeria</taxon>
    </lineage>
</organism>
<dbReference type="GO" id="GO:0046872">
    <property type="term" value="F:metal ion binding"/>
    <property type="evidence" value="ECO:0007669"/>
    <property type="project" value="UniProtKB-KW"/>
</dbReference>
<dbReference type="GO" id="GO:0020037">
    <property type="term" value="F:heme binding"/>
    <property type="evidence" value="ECO:0007669"/>
    <property type="project" value="InterPro"/>
</dbReference>
<sequence>MATTMNPLSTLANGQPSGDPGSAQELRYGNTNGGLVALSDVQLVEVLAHFARERIPERTVHAKAAGAFGEFEVLADISDLTDADFLTGVGKKTKLLTRISTVGGEKGSSDTVRDVRGWATKFYTAEGVHDFVFNDLPVFFIRDPIKFPSMNRSHKKNPRTNTADAAMFWDYHVNNPEGIHALMHLFGQRGIPASLRNINGFSVHTYSLNRADGSYVYVKWHYRPDEGIKTMDGDTALRLAGTDPDYLTKDLFNAIEKGDFPTWSVYIQVIKPEEVENAPVDIFDDTYTWPFDKYPLRLVGRITLNKNPDNYFQDIEQACFSPSNMVPGIGPSADPVLQARMFSYPDAQRYRVGPNYFQLPPNRPHNAVYAPYVRDGPSTMNGNYGGDPDYIRSELRPVRLSNRSQTPMPGKLSGHTTAFSTSVTDKDFVQARELWEIICNEPNGKKQFLHSIIPTIKDLPSTLQKRVIDYLGRVDQGLKEALQQGVSSQ</sequence>
<dbReference type="RefSeq" id="XP_033377197.1">
    <property type="nucleotide sequence ID" value="XM_033529658.1"/>
</dbReference>
<dbReference type="AlphaFoldDB" id="A0A6A5X7D4"/>
<evidence type="ECO:0000256" key="5">
    <source>
        <dbReference type="PIRSR" id="PIRSR038928-1"/>
    </source>
</evidence>
<dbReference type="PANTHER" id="PTHR11465">
    <property type="entry name" value="CATALASE"/>
    <property type="match status" value="1"/>
</dbReference>
<evidence type="ECO:0000256" key="1">
    <source>
        <dbReference type="ARBA" id="ARBA00004913"/>
    </source>
</evidence>
<dbReference type="Proteomes" id="UP000799778">
    <property type="component" value="Unassembled WGS sequence"/>
</dbReference>
<evidence type="ECO:0000259" key="9">
    <source>
        <dbReference type="SMART" id="SM01060"/>
    </source>
</evidence>
<evidence type="ECO:0000256" key="4">
    <source>
        <dbReference type="ARBA" id="ARBA00023324"/>
    </source>
</evidence>
<protein>
    <submittedName>
        <fullName evidence="10">Catalase-domain-containing protein</fullName>
    </submittedName>
</protein>
<dbReference type="GO" id="GO:0042542">
    <property type="term" value="P:response to hydrogen peroxide"/>
    <property type="evidence" value="ECO:0007669"/>
    <property type="project" value="TreeGrafter"/>
</dbReference>
<accession>A0A6A5X7D4</accession>
<dbReference type="GO" id="GO:0042744">
    <property type="term" value="P:hydrogen peroxide catabolic process"/>
    <property type="evidence" value="ECO:0007669"/>
    <property type="project" value="UniProtKB-KW"/>
</dbReference>
<feature type="active site" evidence="5">
    <location>
        <position position="61"/>
    </location>
</feature>
<dbReference type="PROSITE" id="PS51402">
    <property type="entry name" value="CATALASE_3"/>
    <property type="match status" value="1"/>
</dbReference>
<keyword evidence="6" id="KW-0479">Metal-binding</keyword>
<keyword evidence="6" id="KW-0408">Iron</keyword>
<reference evidence="10" key="1">
    <citation type="journal article" date="2020" name="Stud. Mycol.">
        <title>101 Dothideomycetes genomes: a test case for predicting lifestyles and emergence of pathogens.</title>
        <authorList>
            <person name="Haridas S."/>
            <person name="Albert R."/>
            <person name="Binder M."/>
            <person name="Bloem J."/>
            <person name="Labutti K."/>
            <person name="Salamov A."/>
            <person name="Andreopoulos B."/>
            <person name="Baker S."/>
            <person name="Barry K."/>
            <person name="Bills G."/>
            <person name="Bluhm B."/>
            <person name="Cannon C."/>
            <person name="Castanera R."/>
            <person name="Culley D."/>
            <person name="Daum C."/>
            <person name="Ezra D."/>
            <person name="Gonzalez J."/>
            <person name="Henrissat B."/>
            <person name="Kuo A."/>
            <person name="Liang C."/>
            <person name="Lipzen A."/>
            <person name="Lutzoni F."/>
            <person name="Magnuson J."/>
            <person name="Mondo S."/>
            <person name="Nolan M."/>
            <person name="Ohm R."/>
            <person name="Pangilinan J."/>
            <person name="Park H.-J."/>
            <person name="Ramirez L."/>
            <person name="Alfaro M."/>
            <person name="Sun H."/>
            <person name="Tritt A."/>
            <person name="Yoshinaga Y."/>
            <person name="Zwiers L.-H."/>
            <person name="Turgeon B."/>
            <person name="Goodwin S."/>
            <person name="Spatafora J."/>
            <person name="Crous P."/>
            <person name="Grigoriev I."/>
        </authorList>
    </citation>
    <scope>NUCLEOTIDE SEQUENCE</scope>
    <source>
        <strain evidence="10">CBS 175.79</strain>
    </source>
</reference>
<dbReference type="PANTHER" id="PTHR11465:SF26">
    <property type="entry name" value="CATALASE 2"/>
    <property type="match status" value="1"/>
</dbReference>
<evidence type="ECO:0000256" key="3">
    <source>
        <dbReference type="ARBA" id="ARBA00022589"/>
    </source>
</evidence>
<dbReference type="CDD" id="cd08157">
    <property type="entry name" value="catalase_fungal"/>
    <property type="match status" value="1"/>
</dbReference>
<dbReference type="Gene3D" id="2.40.180.10">
    <property type="entry name" value="Catalase core domain"/>
    <property type="match status" value="1"/>
</dbReference>
<dbReference type="EMBL" id="ML978081">
    <property type="protein sequence ID" value="KAF2008858.1"/>
    <property type="molecule type" value="Genomic_DNA"/>
</dbReference>
<evidence type="ECO:0000256" key="6">
    <source>
        <dbReference type="PIRSR" id="PIRSR038928-2"/>
    </source>
</evidence>
<dbReference type="InterPro" id="IPR020835">
    <property type="entry name" value="Catalase_sf"/>
</dbReference>
<dbReference type="GO" id="GO:0009820">
    <property type="term" value="P:alkaloid metabolic process"/>
    <property type="evidence" value="ECO:0007669"/>
    <property type="project" value="UniProtKB-KW"/>
</dbReference>
<dbReference type="GO" id="GO:0005739">
    <property type="term" value="C:mitochondrion"/>
    <property type="evidence" value="ECO:0007669"/>
    <property type="project" value="TreeGrafter"/>
</dbReference>